<evidence type="ECO:0000256" key="5">
    <source>
        <dbReference type="ARBA" id="ARBA00023040"/>
    </source>
</evidence>
<organism evidence="15 16">
    <name type="scientific">Eptatretus burgeri</name>
    <name type="common">Inshore hagfish</name>
    <dbReference type="NCBI Taxonomy" id="7764"/>
    <lineage>
        <taxon>Eukaryota</taxon>
        <taxon>Metazoa</taxon>
        <taxon>Chordata</taxon>
        <taxon>Craniata</taxon>
        <taxon>Vertebrata</taxon>
        <taxon>Cyclostomata</taxon>
        <taxon>Myxini</taxon>
        <taxon>Myxiniformes</taxon>
        <taxon>Myxinidae</taxon>
        <taxon>Eptatretinae</taxon>
        <taxon>Eptatretus</taxon>
    </lineage>
</organism>
<keyword evidence="3 12" id="KW-0812">Transmembrane</keyword>
<dbReference type="GO" id="GO:0005886">
    <property type="term" value="C:plasma membrane"/>
    <property type="evidence" value="ECO:0007669"/>
    <property type="project" value="UniProtKB-SubCell"/>
</dbReference>
<comment type="subcellular location">
    <subcellularLocation>
        <location evidence="1">Cell membrane</location>
        <topology evidence="1">Multi-pass membrane protein</topology>
    </subcellularLocation>
</comment>
<dbReference type="PROSITE" id="PS00237">
    <property type="entry name" value="G_PROTEIN_RECEP_F1_1"/>
    <property type="match status" value="1"/>
</dbReference>
<evidence type="ECO:0000256" key="7">
    <source>
        <dbReference type="ARBA" id="ARBA00023157"/>
    </source>
</evidence>
<evidence type="ECO:0000313" key="15">
    <source>
        <dbReference type="Ensembl" id="ENSEBUP00000003122.1"/>
    </source>
</evidence>
<dbReference type="Gene3D" id="1.20.1070.10">
    <property type="entry name" value="Rhodopsin 7-helix transmembrane proteins"/>
    <property type="match status" value="1"/>
</dbReference>
<dbReference type="Pfam" id="PF00001">
    <property type="entry name" value="7tm_1"/>
    <property type="match status" value="1"/>
</dbReference>
<evidence type="ECO:0000256" key="13">
    <source>
        <dbReference type="SAM" id="Phobius"/>
    </source>
</evidence>
<dbReference type="SUPFAM" id="SSF81321">
    <property type="entry name" value="Family A G protein-coupled receptor-like"/>
    <property type="match status" value="1"/>
</dbReference>
<keyword evidence="16" id="KW-1185">Reference proteome</keyword>
<feature type="transmembrane region" description="Helical" evidence="13">
    <location>
        <begin position="83"/>
        <end position="107"/>
    </location>
</feature>
<evidence type="ECO:0000256" key="2">
    <source>
        <dbReference type="ARBA" id="ARBA00022475"/>
    </source>
</evidence>
<evidence type="ECO:0000256" key="12">
    <source>
        <dbReference type="RuleBase" id="RU000688"/>
    </source>
</evidence>
<dbReference type="OMA" id="SQSHVYA"/>
<dbReference type="GO" id="GO:0007596">
    <property type="term" value="P:blood coagulation"/>
    <property type="evidence" value="ECO:0007669"/>
    <property type="project" value="InterPro"/>
</dbReference>
<dbReference type="PROSITE" id="PS50262">
    <property type="entry name" value="G_PROTEIN_RECEP_F1_2"/>
    <property type="match status" value="1"/>
</dbReference>
<keyword evidence="8 12" id="KW-0675">Receptor</keyword>
<evidence type="ECO:0000256" key="3">
    <source>
        <dbReference type="ARBA" id="ARBA00022692"/>
    </source>
</evidence>
<evidence type="ECO:0000256" key="9">
    <source>
        <dbReference type="ARBA" id="ARBA00023180"/>
    </source>
</evidence>
<keyword evidence="9" id="KW-0325">Glycoprotein</keyword>
<dbReference type="GO" id="GO:0015057">
    <property type="term" value="F:thrombin-activated receptor activity"/>
    <property type="evidence" value="ECO:0007669"/>
    <property type="project" value="InterPro"/>
</dbReference>
<feature type="disulfide bond" evidence="11">
    <location>
        <begin position="155"/>
        <end position="234"/>
    </location>
</feature>
<dbReference type="PANTHER" id="PTHR24232:SF20">
    <property type="entry name" value="PROTEINASE-ACTIVATED RECEPTOR 1"/>
    <property type="match status" value="1"/>
</dbReference>
<keyword evidence="10 12" id="KW-0807">Transducer</keyword>
<keyword evidence="2" id="KW-1003">Cell membrane</keyword>
<name>A0A8C4PXL4_EPTBU</name>
<keyword evidence="6 13" id="KW-0472">Membrane</keyword>
<dbReference type="InterPro" id="IPR003912">
    <property type="entry name" value="Protea_act_rcpt"/>
</dbReference>
<keyword evidence="7 11" id="KW-1015">Disulfide bond</keyword>
<dbReference type="PRINTS" id="PR01428">
    <property type="entry name" value="PROTEASEAR"/>
</dbReference>
<evidence type="ECO:0000313" key="16">
    <source>
        <dbReference type="Proteomes" id="UP000694388"/>
    </source>
</evidence>
<evidence type="ECO:0000256" key="4">
    <source>
        <dbReference type="ARBA" id="ARBA00022989"/>
    </source>
</evidence>
<feature type="transmembrane region" description="Helical" evidence="13">
    <location>
        <begin position="313"/>
        <end position="336"/>
    </location>
</feature>
<reference evidence="15" key="1">
    <citation type="submission" date="2025-08" db="UniProtKB">
        <authorList>
            <consortium name="Ensembl"/>
        </authorList>
    </citation>
    <scope>IDENTIFICATION</scope>
</reference>
<dbReference type="GeneTree" id="ENSGT01050000244840"/>
<feature type="transmembrane region" description="Helical" evidence="13">
    <location>
        <begin position="247"/>
        <end position="268"/>
    </location>
</feature>
<dbReference type="InterPro" id="IPR017452">
    <property type="entry name" value="GPCR_Rhodpsn_7TM"/>
</dbReference>
<dbReference type="Proteomes" id="UP000694388">
    <property type="component" value="Unplaced"/>
</dbReference>
<dbReference type="PRINTS" id="PR00237">
    <property type="entry name" value="GPCRRHODOPSN"/>
</dbReference>
<dbReference type="GO" id="GO:0007200">
    <property type="term" value="P:phospholipase C-activating G protein-coupled receptor signaling pathway"/>
    <property type="evidence" value="ECO:0007669"/>
    <property type="project" value="TreeGrafter"/>
</dbReference>
<reference evidence="15" key="2">
    <citation type="submission" date="2025-09" db="UniProtKB">
        <authorList>
            <consortium name="Ensembl"/>
        </authorList>
    </citation>
    <scope>IDENTIFICATION</scope>
</reference>
<feature type="transmembrane region" description="Helical" evidence="13">
    <location>
        <begin position="157"/>
        <end position="178"/>
    </location>
</feature>
<evidence type="ECO:0000256" key="1">
    <source>
        <dbReference type="ARBA" id="ARBA00004651"/>
    </source>
</evidence>
<evidence type="ECO:0000259" key="14">
    <source>
        <dbReference type="PROSITE" id="PS50262"/>
    </source>
</evidence>
<accession>A0A8C4PXL4</accession>
<feature type="transmembrane region" description="Helical" evidence="13">
    <location>
        <begin position="198"/>
        <end position="219"/>
    </location>
</feature>
<comment type="similarity">
    <text evidence="12">Belongs to the G-protein coupled receptor 1 family.</text>
</comment>
<feature type="domain" description="G-protein coupled receptors family 1 profile" evidence="14">
    <location>
        <begin position="99"/>
        <end position="334"/>
    </location>
</feature>
<proteinExistence type="inferred from homology"/>
<evidence type="ECO:0000256" key="6">
    <source>
        <dbReference type="ARBA" id="ARBA00023136"/>
    </source>
</evidence>
<keyword evidence="4 13" id="KW-1133">Transmembrane helix</keyword>
<sequence length="397" mass="44875">MTIAQTMPHPFAAILQIQSPLLPSPSDSGMVDTAVECALKNKILPKTFGGSSVDTKMENISFDYEVIVNAEVNKQLLSPILTVFLPTIYVIVFIFGLPANCLALWMLTRHVRPKKPSTIYMINLAVADLLFVLLLPLKISYHFNGNNWTFGRLTCHLLVTSFYGNMFCSILLLTCISLDRYIAIVYPIKSLQWRRNRFAIAACMCIWIAILVSTTPLNLLNPIAHINNMGISTCYDVFPVELIPKYLFFYFIFMAVCGFFIPLLLTIYSEHTPVNLAVTVLLTFALCFIPSNVLLIVHYISSRVNDGNSGNLYTAYMVSLGLSSLNSCLDPFVYYFTSKECFKTHHSRAILTTTFIHVQTKIPTLPRSFTSHIHNNETCFGRFTFAFCSLASRRRSW</sequence>
<evidence type="ECO:0000256" key="11">
    <source>
        <dbReference type="PIRSR" id="PIRSR603912-52"/>
    </source>
</evidence>
<keyword evidence="5 12" id="KW-0297">G-protein coupled receptor</keyword>
<protein>
    <submittedName>
        <fullName evidence="15">Coagulation factor II (thrombin) receptor-like 1, tandem duplicate 1</fullName>
    </submittedName>
</protein>
<evidence type="ECO:0000256" key="10">
    <source>
        <dbReference type="ARBA" id="ARBA00023224"/>
    </source>
</evidence>
<dbReference type="GO" id="GO:0030194">
    <property type="term" value="P:positive regulation of blood coagulation"/>
    <property type="evidence" value="ECO:0007669"/>
    <property type="project" value="TreeGrafter"/>
</dbReference>
<feature type="transmembrane region" description="Helical" evidence="13">
    <location>
        <begin position="280"/>
        <end position="301"/>
    </location>
</feature>
<dbReference type="AlphaFoldDB" id="A0A8C4PXL4"/>
<dbReference type="FunFam" id="1.20.1070.10:FF:000040">
    <property type="entry name" value="Coagulation factor 2 (thrombin) receptor"/>
    <property type="match status" value="1"/>
</dbReference>
<evidence type="ECO:0000256" key="8">
    <source>
        <dbReference type="ARBA" id="ARBA00023170"/>
    </source>
</evidence>
<dbReference type="PANTHER" id="PTHR24232">
    <property type="entry name" value="G-PROTEIN COUPLED RECEPTOR"/>
    <property type="match status" value="1"/>
</dbReference>
<dbReference type="GO" id="GO:0035025">
    <property type="term" value="P:positive regulation of Rho protein signal transduction"/>
    <property type="evidence" value="ECO:0007669"/>
    <property type="project" value="TreeGrafter"/>
</dbReference>
<feature type="transmembrane region" description="Helical" evidence="13">
    <location>
        <begin position="119"/>
        <end position="137"/>
    </location>
</feature>
<dbReference type="InterPro" id="IPR000276">
    <property type="entry name" value="GPCR_Rhodpsn"/>
</dbReference>
<dbReference type="Ensembl" id="ENSEBUT00000003486.1">
    <property type="protein sequence ID" value="ENSEBUP00000003122.1"/>
    <property type="gene ID" value="ENSEBUG00000002281.1"/>
</dbReference>